<keyword evidence="2" id="KW-1185">Reference proteome</keyword>
<sequence>MLERSGNTEFRIISWDNAIVYEGGGYSSFRKNVRSTNDSLSISANQTTMFTTGGSTEIIWQGSKNKDRQYGFRLFIGSTIGLKRNINYTDERINGLATDLSFFLKIRKVYGIFSNGTNLRNNSAKITLGYSF</sequence>
<proteinExistence type="predicted"/>
<dbReference type="EMBL" id="JAPJUH010000003">
    <property type="protein sequence ID" value="MCX3265337.1"/>
    <property type="molecule type" value="Genomic_DNA"/>
</dbReference>
<evidence type="ECO:0000313" key="2">
    <source>
        <dbReference type="Proteomes" id="UP001142592"/>
    </source>
</evidence>
<accession>A0A9X3DCZ5</accession>
<name>A0A9X3DCZ5_9SPHI</name>
<organism evidence="1 2">
    <name type="scientific">Pedobacter agri</name>
    <dbReference type="NCBI Taxonomy" id="454586"/>
    <lineage>
        <taxon>Bacteria</taxon>
        <taxon>Pseudomonadati</taxon>
        <taxon>Bacteroidota</taxon>
        <taxon>Sphingobacteriia</taxon>
        <taxon>Sphingobacteriales</taxon>
        <taxon>Sphingobacteriaceae</taxon>
        <taxon>Pedobacter</taxon>
    </lineage>
</organism>
<dbReference type="RefSeq" id="WP_010600287.1">
    <property type="nucleotide sequence ID" value="NZ_JAPJUH010000003.1"/>
</dbReference>
<comment type="caution">
    <text evidence="1">The sequence shown here is derived from an EMBL/GenBank/DDBJ whole genome shotgun (WGS) entry which is preliminary data.</text>
</comment>
<reference evidence="1" key="1">
    <citation type="submission" date="2022-11" db="EMBL/GenBank/DDBJ databases">
        <authorList>
            <person name="Graham C."/>
            <person name="Newman J.D."/>
        </authorList>
    </citation>
    <scope>NUCLEOTIDE SEQUENCE</scope>
    <source>
        <strain evidence="1">DSM 19486</strain>
    </source>
</reference>
<protein>
    <submittedName>
        <fullName evidence="1">Uncharacterized protein</fullName>
    </submittedName>
</protein>
<gene>
    <name evidence="1" type="ORF">OQZ29_11310</name>
</gene>
<evidence type="ECO:0000313" key="1">
    <source>
        <dbReference type="EMBL" id="MCX3265337.1"/>
    </source>
</evidence>
<dbReference type="Proteomes" id="UP001142592">
    <property type="component" value="Unassembled WGS sequence"/>
</dbReference>
<dbReference type="AlphaFoldDB" id="A0A9X3DCZ5"/>